<dbReference type="SUPFAM" id="SSF54695">
    <property type="entry name" value="POZ domain"/>
    <property type="match status" value="1"/>
</dbReference>
<proteinExistence type="predicted"/>
<evidence type="ECO:0000259" key="1">
    <source>
        <dbReference type="PROSITE" id="PS50097"/>
    </source>
</evidence>
<reference evidence="3" key="3">
    <citation type="submission" date="2025-08" db="UniProtKB">
        <authorList>
            <consortium name="RefSeq"/>
        </authorList>
    </citation>
    <scope>IDENTIFICATION</scope>
    <source>
        <strain evidence="3">CBS 342.82</strain>
    </source>
</reference>
<accession>A0A6J3LR73</accession>
<keyword evidence="2" id="KW-1185">Reference proteome</keyword>
<protein>
    <recommendedName>
        <fullName evidence="1">BTB domain-containing protein</fullName>
    </recommendedName>
</protein>
<organism evidence="3">
    <name type="scientific">Dissoconium aciculare CBS 342.82</name>
    <dbReference type="NCBI Taxonomy" id="1314786"/>
    <lineage>
        <taxon>Eukaryota</taxon>
        <taxon>Fungi</taxon>
        <taxon>Dikarya</taxon>
        <taxon>Ascomycota</taxon>
        <taxon>Pezizomycotina</taxon>
        <taxon>Dothideomycetes</taxon>
        <taxon>Dothideomycetidae</taxon>
        <taxon>Mycosphaerellales</taxon>
        <taxon>Dissoconiaceae</taxon>
        <taxon>Dissoconium</taxon>
    </lineage>
</organism>
<feature type="domain" description="BTB" evidence="1">
    <location>
        <begin position="33"/>
        <end position="103"/>
    </location>
</feature>
<dbReference type="InterPro" id="IPR000210">
    <property type="entry name" value="BTB/POZ_dom"/>
</dbReference>
<evidence type="ECO:0000313" key="2">
    <source>
        <dbReference type="Proteomes" id="UP000504637"/>
    </source>
</evidence>
<name>A0A6J3LR73_9PEZI</name>
<dbReference type="GeneID" id="54365887"/>
<dbReference type="PROSITE" id="PS50097">
    <property type="entry name" value="BTB"/>
    <property type="match status" value="1"/>
</dbReference>
<dbReference type="SMART" id="SM00225">
    <property type="entry name" value="BTB"/>
    <property type="match status" value="1"/>
</dbReference>
<dbReference type="PANTHER" id="PTHR47843:SF5">
    <property type="entry name" value="BTB_POZ DOMAIN PROTEIN"/>
    <property type="match status" value="1"/>
</dbReference>
<dbReference type="Gene3D" id="3.30.710.10">
    <property type="entry name" value="Potassium Channel Kv1.1, Chain A"/>
    <property type="match status" value="1"/>
</dbReference>
<dbReference type="OrthoDB" id="6359816at2759"/>
<dbReference type="InterPro" id="IPR011333">
    <property type="entry name" value="SKP1/BTB/POZ_sf"/>
</dbReference>
<dbReference type="Pfam" id="PF00651">
    <property type="entry name" value="BTB"/>
    <property type="match status" value="1"/>
</dbReference>
<gene>
    <name evidence="3" type="ORF">K489DRAFT_413810</name>
</gene>
<dbReference type="CDD" id="cd18186">
    <property type="entry name" value="BTB_POZ_ZBTB_KLHL-like"/>
    <property type="match status" value="1"/>
</dbReference>
<dbReference type="AlphaFoldDB" id="A0A6J3LR73"/>
<reference evidence="3" key="2">
    <citation type="submission" date="2020-04" db="EMBL/GenBank/DDBJ databases">
        <authorList>
            <consortium name="NCBI Genome Project"/>
        </authorList>
    </citation>
    <scope>NUCLEOTIDE SEQUENCE</scope>
    <source>
        <strain evidence="3">CBS 342.82</strain>
    </source>
</reference>
<reference evidence="3" key="1">
    <citation type="submission" date="2020-01" db="EMBL/GenBank/DDBJ databases">
        <authorList>
            <consortium name="DOE Joint Genome Institute"/>
            <person name="Haridas S."/>
            <person name="Albert R."/>
            <person name="Binder M."/>
            <person name="Bloem J."/>
            <person name="Labutti K."/>
            <person name="Salamov A."/>
            <person name="Andreopoulos B."/>
            <person name="Baker S.E."/>
            <person name="Barry K."/>
            <person name="Bills G."/>
            <person name="Bluhm B.H."/>
            <person name="Cannon C."/>
            <person name="Castanera R."/>
            <person name="Culley D.E."/>
            <person name="Daum C."/>
            <person name="Ezra D."/>
            <person name="Gonzalez J.B."/>
            <person name="Henrissat B."/>
            <person name="Kuo A."/>
            <person name="Liang C."/>
            <person name="Lipzen A."/>
            <person name="Lutzoni F."/>
            <person name="Magnuson J."/>
            <person name="Mondo S."/>
            <person name="Nolan M."/>
            <person name="Ohm R."/>
            <person name="Pangilinan J."/>
            <person name="Park H.-J."/>
            <person name="Ramirez L."/>
            <person name="Alfaro M."/>
            <person name="Sun H."/>
            <person name="Tritt A."/>
            <person name="Yoshinaga Y."/>
            <person name="Zwiers L.-H."/>
            <person name="Turgeon B.G."/>
            <person name="Goodwin S.B."/>
            <person name="Spatafora J.W."/>
            <person name="Crous P.W."/>
            <person name="Grigoriev I.V."/>
        </authorList>
    </citation>
    <scope>NUCLEOTIDE SEQUENCE</scope>
    <source>
        <strain evidence="3">CBS 342.82</strain>
    </source>
</reference>
<dbReference type="PANTHER" id="PTHR47843">
    <property type="entry name" value="BTB DOMAIN-CONTAINING PROTEIN-RELATED"/>
    <property type="match status" value="1"/>
</dbReference>
<sequence>MLESATSPAQTVSNAQIQPLLKSVATLLDGTYSDFEISCEGKSWKVHRAIIGPRSQFFRACFEEFKARKILCPESTTSIVDLKEIAGGPEILDAAINYLYTAQYISGHSPLLHHVQMCIFADRHNIADLVTRSEEEFSQQVQSVLDGGHAFDRFDYSNAVKLIYTSFPAHGALHTRAEDLAVAKAEILFSGTDEAVEFQERIKSNTQFLINVCRRSAVSKKPQGDTPPAVDLLGPTAPVNLDFSWVDQPSSHRRPRRPRPS</sequence>
<dbReference type="RefSeq" id="XP_033455371.1">
    <property type="nucleotide sequence ID" value="XM_033608088.1"/>
</dbReference>
<evidence type="ECO:0000313" key="3">
    <source>
        <dbReference type="RefSeq" id="XP_033455371.1"/>
    </source>
</evidence>
<dbReference type="Proteomes" id="UP000504637">
    <property type="component" value="Unplaced"/>
</dbReference>